<dbReference type="Gene3D" id="1.10.3810.10">
    <property type="entry name" value="Biosynthetic peptidoglycan transglycosylase-like"/>
    <property type="match status" value="1"/>
</dbReference>
<keyword evidence="1" id="KW-1133">Transmembrane helix</keyword>
<evidence type="ECO:0000256" key="1">
    <source>
        <dbReference type="SAM" id="Phobius"/>
    </source>
</evidence>
<dbReference type="SUPFAM" id="SSF53955">
    <property type="entry name" value="Lysozyme-like"/>
    <property type="match status" value="1"/>
</dbReference>
<protein>
    <submittedName>
        <fullName evidence="4">Transglycosylase</fullName>
    </submittedName>
</protein>
<organism evidence="4">
    <name type="scientific">seawater metagenome</name>
    <dbReference type="NCBI Taxonomy" id="1561972"/>
    <lineage>
        <taxon>unclassified sequences</taxon>
        <taxon>metagenomes</taxon>
        <taxon>ecological metagenomes</taxon>
    </lineage>
</organism>
<accession>A0A5E8CME7</accession>
<feature type="domain" description="Glycosyl transferase family 51" evidence="2">
    <location>
        <begin position="352"/>
        <end position="519"/>
    </location>
</feature>
<keyword evidence="1" id="KW-0472">Membrane</keyword>
<gene>
    <name evidence="4" type="ORF">CPAV1605_1611</name>
</gene>
<evidence type="ECO:0000259" key="3">
    <source>
        <dbReference type="Pfam" id="PF04101"/>
    </source>
</evidence>
<keyword evidence="1" id="KW-0812">Transmembrane</keyword>
<dbReference type="Pfam" id="PF04101">
    <property type="entry name" value="Glyco_tran_28_C"/>
    <property type="match status" value="1"/>
</dbReference>
<dbReference type="InterPro" id="IPR023346">
    <property type="entry name" value="Lysozyme-like_dom_sf"/>
</dbReference>
<name>A0A5E8CME7_9ZZZZ</name>
<reference evidence="4" key="1">
    <citation type="submission" date="2019-09" db="EMBL/GenBank/DDBJ databases">
        <authorList>
            <person name="Needham M D."/>
        </authorList>
    </citation>
    <scope>NUCLEOTIDE SEQUENCE</scope>
</reference>
<feature type="transmembrane region" description="Helical" evidence="1">
    <location>
        <begin position="326"/>
        <end position="349"/>
    </location>
</feature>
<dbReference type="PANTHER" id="PTHR21015">
    <property type="entry name" value="UDP-N-ACETYLGLUCOSAMINE--N-ACETYLMURAMYL-(PENTAPEPTIDE) PYROPHOSPHORYL-UNDECAPRENOL N-ACETYLGLUCOSAMINE TRANSFERASE 1"/>
    <property type="match status" value="1"/>
</dbReference>
<feature type="domain" description="Glycosyl transferase family 28 C-terminal" evidence="3">
    <location>
        <begin position="159"/>
        <end position="276"/>
    </location>
</feature>
<dbReference type="Gene3D" id="3.40.50.2000">
    <property type="entry name" value="Glycogen Phosphorylase B"/>
    <property type="match status" value="2"/>
</dbReference>
<dbReference type="EMBL" id="CABVLZ010000014">
    <property type="protein sequence ID" value="VVU95822.1"/>
    <property type="molecule type" value="Genomic_DNA"/>
</dbReference>
<dbReference type="Pfam" id="PF00912">
    <property type="entry name" value="Transgly"/>
    <property type="match status" value="1"/>
</dbReference>
<dbReference type="AlphaFoldDB" id="A0A5E8CME7"/>
<dbReference type="InterPro" id="IPR001264">
    <property type="entry name" value="Glyco_trans_51"/>
</dbReference>
<dbReference type="InterPro" id="IPR036950">
    <property type="entry name" value="PBP_transglycosylase"/>
</dbReference>
<proteinExistence type="predicted"/>
<evidence type="ECO:0000259" key="2">
    <source>
        <dbReference type="Pfam" id="PF00912"/>
    </source>
</evidence>
<dbReference type="InterPro" id="IPR007235">
    <property type="entry name" value="Glyco_trans_28_C"/>
</dbReference>
<sequence length="562" mass="66657">MIEEILFILNKTSGHINNMIAVAESVPKCYKKIFLIGNNEHEIKIMEKLNYNKIIYKSWRQLYYFFKKRNIIYVLSSGGKFSAPAIILAKAFDIQTGFIEPNYFPGQASILLSYKSDTFCDNQEYKKYFYNFIKAENPIRKQIKDIKPFIGKNCNYQKVVLIMGGSNGIKSLNDAVFNNLHYFKDIHIILILGRLFQIPDCIYPNLTIYQYTDDIQELYKRVDFVVTAAGANSIQELLYLQIPFLLYPLPNSKHDHQLQNAIYINHMLPNSYYLDPEEILCKTAGIVNTPKLLEAMKTNLKKINYKGNPKIICNNIIFNKKKRFSIIKFVIAIYSILINYFNFKFLLFFNKEVTKFKKELKYDYVKYEEIPKDLIKCVLIREDGNFFNHNGYPYGNRTIFYLIKGIFLGYGCSGIVQQSIRNIFYELRKEDKFYNFKRKIMEILLTYYVNKFYSKQQILEYYFNVICYLDFKAKRIDKFGIKYLSYILFEKEIKELSLAESMIISRILVNPIYYIKKKNELPKNLMPSLIKLLDDLKKLKYINQNEYEITELELKQLILQDN</sequence>
<dbReference type="PANTHER" id="PTHR21015:SF22">
    <property type="entry name" value="GLYCOSYLTRANSFERASE"/>
    <property type="match status" value="1"/>
</dbReference>
<dbReference type="GO" id="GO:0016758">
    <property type="term" value="F:hexosyltransferase activity"/>
    <property type="evidence" value="ECO:0007669"/>
    <property type="project" value="InterPro"/>
</dbReference>
<dbReference type="CDD" id="cd03785">
    <property type="entry name" value="GT28_MurG"/>
    <property type="match status" value="1"/>
</dbReference>
<dbReference type="SUPFAM" id="SSF53756">
    <property type="entry name" value="UDP-Glycosyltransferase/glycogen phosphorylase"/>
    <property type="match status" value="1"/>
</dbReference>
<evidence type="ECO:0000313" key="4">
    <source>
        <dbReference type="EMBL" id="VVU95822.1"/>
    </source>
</evidence>